<keyword evidence="4" id="KW-0808">Transferase</keyword>
<dbReference type="PROSITE" id="PS50160">
    <property type="entry name" value="DNA_LIGASE_A3"/>
    <property type="match status" value="1"/>
</dbReference>
<name>A0A383V0S7_BLUHO</name>
<evidence type="ECO:0000256" key="3">
    <source>
        <dbReference type="ARBA" id="ARBA00022664"/>
    </source>
</evidence>
<evidence type="ECO:0000256" key="10">
    <source>
        <dbReference type="ARBA" id="ARBA00044624"/>
    </source>
</evidence>
<dbReference type="CDD" id="cd07895">
    <property type="entry name" value="Adenylation_mRNA_capping"/>
    <property type="match status" value="1"/>
</dbReference>
<keyword evidence="5" id="KW-0548">Nucleotidyltransferase</keyword>
<dbReference type="GO" id="GO:0006370">
    <property type="term" value="P:7-methylguanosine mRNA capping"/>
    <property type="evidence" value="ECO:0007669"/>
    <property type="project" value="UniProtKB-KW"/>
</dbReference>
<dbReference type="SUPFAM" id="SSF56091">
    <property type="entry name" value="DNA ligase/mRNA capping enzyme, catalytic domain"/>
    <property type="match status" value="1"/>
</dbReference>
<keyword evidence="9" id="KW-0539">Nucleus</keyword>
<feature type="region of interest" description="Disordered" evidence="11">
    <location>
        <begin position="374"/>
        <end position="398"/>
    </location>
</feature>
<protein>
    <recommendedName>
        <fullName evidence="2">mRNA guanylyltransferase</fullName>
        <ecNumber evidence="2">2.7.7.50</ecNumber>
    </recommendedName>
</protein>
<feature type="domain" description="ATP-dependent DNA ligase family profile" evidence="12">
    <location>
        <begin position="134"/>
        <end position="242"/>
    </location>
</feature>
<keyword evidence="3" id="KW-0507">mRNA processing</keyword>
<dbReference type="Proteomes" id="UP000275772">
    <property type="component" value="Unassembled WGS sequence"/>
</dbReference>
<proteinExistence type="predicted"/>
<dbReference type="PANTHER" id="PTHR10367:SF17">
    <property type="entry name" value="MRNA-CAPPING ENZYME"/>
    <property type="match status" value="1"/>
</dbReference>
<evidence type="ECO:0000256" key="7">
    <source>
        <dbReference type="ARBA" id="ARBA00023042"/>
    </source>
</evidence>
<evidence type="ECO:0000256" key="6">
    <source>
        <dbReference type="ARBA" id="ARBA00022741"/>
    </source>
</evidence>
<evidence type="ECO:0000259" key="12">
    <source>
        <dbReference type="PROSITE" id="PS50160"/>
    </source>
</evidence>
<dbReference type="SUPFAM" id="SSF50249">
    <property type="entry name" value="Nucleic acid-binding proteins"/>
    <property type="match status" value="1"/>
</dbReference>
<dbReference type="EMBL" id="UNSH01000090">
    <property type="protein sequence ID" value="SZF06191.1"/>
    <property type="molecule type" value="Genomic_DNA"/>
</dbReference>
<dbReference type="GO" id="GO:0004484">
    <property type="term" value="F:mRNA guanylyltransferase activity"/>
    <property type="evidence" value="ECO:0007669"/>
    <property type="project" value="UniProtKB-EC"/>
</dbReference>
<dbReference type="InterPro" id="IPR013846">
    <property type="entry name" value="mRNA_cap_enzyme_C"/>
</dbReference>
<dbReference type="GO" id="GO:0003910">
    <property type="term" value="F:DNA ligase (ATP) activity"/>
    <property type="evidence" value="ECO:0007669"/>
    <property type="project" value="InterPro"/>
</dbReference>
<gene>
    <name evidence="13" type="ORF">BLGHR1_16994</name>
</gene>
<dbReference type="GO" id="GO:0006310">
    <property type="term" value="P:DNA recombination"/>
    <property type="evidence" value="ECO:0007669"/>
    <property type="project" value="InterPro"/>
</dbReference>
<dbReference type="InterPro" id="IPR001339">
    <property type="entry name" value="mRNA_cap_enzyme_adenylation"/>
</dbReference>
<dbReference type="AlphaFoldDB" id="A0A383V0S7"/>
<evidence type="ECO:0000256" key="5">
    <source>
        <dbReference type="ARBA" id="ARBA00022695"/>
    </source>
</evidence>
<organism evidence="13 14">
    <name type="scientific">Blumeria hordei</name>
    <name type="common">Barley powdery mildew</name>
    <name type="synonym">Blumeria graminis f. sp. hordei</name>
    <dbReference type="NCBI Taxonomy" id="2867405"/>
    <lineage>
        <taxon>Eukaryota</taxon>
        <taxon>Fungi</taxon>
        <taxon>Dikarya</taxon>
        <taxon>Ascomycota</taxon>
        <taxon>Pezizomycotina</taxon>
        <taxon>Leotiomycetes</taxon>
        <taxon>Erysiphales</taxon>
        <taxon>Erysiphaceae</taxon>
        <taxon>Blumeria</taxon>
    </lineage>
</organism>
<comment type="catalytic activity">
    <reaction evidence="10">
        <text>a 5'-end diphospho-ribonucleoside in mRNA + GTP + H(+) = a 5'-end (5'-triphosphoguanosine)-ribonucleoside in mRNA + diphosphate</text>
        <dbReference type="Rhea" id="RHEA:67012"/>
        <dbReference type="Rhea" id="RHEA-COMP:17165"/>
        <dbReference type="Rhea" id="RHEA-COMP:17166"/>
        <dbReference type="ChEBI" id="CHEBI:15378"/>
        <dbReference type="ChEBI" id="CHEBI:33019"/>
        <dbReference type="ChEBI" id="CHEBI:37565"/>
        <dbReference type="ChEBI" id="CHEBI:167616"/>
        <dbReference type="ChEBI" id="CHEBI:167617"/>
        <dbReference type="EC" id="2.7.7.50"/>
    </reaction>
    <physiologicalReaction direction="left-to-right" evidence="10">
        <dbReference type="Rhea" id="RHEA:67013"/>
    </physiologicalReaction>
</comment>
<evidence type="ECO:0000256" key="9">
    <source>
        <dbReference type="ARBA" id="ARBA00023242"/>
    </source>
</evidence>
<dbReference type="GO" id="GO:0005524">
    <property type="term" value="F:ATP binding"/>
    <property type="evidence" value="ECO:0007669"/>
    <property type="project" value="InterPro"/>
</dbReference>
<accession>A0A383V0S7</accession>
<evidence type="ECO:0000256" key="8">
    <source>
        <dbReference type="ARBA" id="ARBA00023134"/>
    </source>
</evidence>
<evidence type="ECO:0000313" key="13">
    <source>
        <dbReference type="EMBL" id="SZF06191.1"/>
    </source>
</evidence>
<feature type="compositionally biased region" description="Basic and acidic residues" evidence="11">
    <location>
        <begin position="386"/>
        <end position="396"/>
    </location>
</feature>
<keyword evidence="6" id="KW-0547">Nucleotide-binding</keyword>
<reference evidence="13 14" key="1">
    <citation type="submission" date="2017-11" db="EMBL/GenBank/DDBJ databases">
        <authorList>
            <person name="Kracher B."/>
        </authorList>
    </citation>
    <scope>NUCLEOTIDE SEQUENCE [LARGE SCALE GENOMIC DNA]</scope>
    <source>
        <strain evidence="13 14">RACE1</strain>
    </source>
</reference>
<dbReference type="InterPro" id="IPR012340">
    <property type="entry name" value="NA-bd_OB-fold"/>
</dbReference>
<evidence type="ECO:0000313" key="14">
    <source>
        <dbReference type="Proteomes" id="UP000275772"/>
    </source>
</evidence>
<dbReference type="Gene3D" id="3.30.470.30">
    <property type="entry name" value="DNA ligase/mRNA capping enzyme"/>
    <property type="match status" value="1"/>
</dbReference>
<evidence type="ECO:0000256" key="4">
    <source>
        <dbReference type="ARBA" id="ARBA00022679"/>
    </source>
</evidence>
<dbReference type="Gene3D" id="2.40.50.140">
    <property type="entry name" value="Nucleic acid-binding proteins"/>
    <property type="match status" value="1"/>
</dbReference>
<dbReference type="PANTHER" id="PTHR10367">
    <property type="entry name" value="MRNA-CAPPING ENZYME"/>
    <property type="match status" value="1"/>
</dbReference>
<dbReference type="VEuPathDB" id="FungiDB:BLGHR1_16994"/>
<dbReference type="EC" id="2.7.7.50" evidence="2"/>
<keyword evidence="7" id="KW-0506">mRNA capping</keyword>
<comment type="subcellular location">
    <subcellularLocation>
        <location evidence="1">Nucleus</location>
    </subcellularLocation>
</comment>
<dbReference type="InterPro" id="IPR012310">
    <property type="entry name" value="DNA_ligase_ATP-dep_cent"/>
</dbReference>
<dbReference type="GO" id="GO:0005525">
    <property type="term" value="F:GTP binding"/>
    <property type="evidence" value="ECO:0007669"/>
    <property type="project" value="UniProtKB-KW"/>
</dbReference>
<evidence type="ECO:0000256" key="2">
    <source>
        <dbReference type="ARBA" id="ARBA00012475"/>
    </source>
</evidence>
<dbReference type="InterPro" id="IPR051029">
    <property type="entry name" value="mRNA_Capping_Enz/RNA_Phosphat"/>
</dbReference>
<dbReference type="GO" id="GO:0005634">
    <property type="term" value="C:nucleus"/>
    <property type="evidence" value="ECO:0007669"/>
    <property type="project" value="UniProtKB-SubCell"/>
</dbReference>
<dbReference type="Pfam" id="PF01331">
    <property type="entry name" value="mRNA_cap_enzyme"/>
    <property type="match status" value="1"/>
</dbReference>
<keyword evidence="8" id="KW-0342">GTP-binding</keyword>
<evidence type="ECO:0000256" key="11">
    <source>
        <dbReference type="SAM" id="MobiDB-lite"/>
    </source>
</evidence>
<dbReference type="Pfam" id="PF03919">
    <property type="entry name" value="mRNA_cap_C"/>
    <property type="match status" value="1"/>
</dbReference>
<dbReference type="GO" id="GO:0006281">
    <property type="term" value="P:DNA repair"/>
    <property type="evidence" value="ECO:0007669"/>
    <property type="project" value="InterPro"/>
</dbReference>
<evidence type="ECO:0000256" key="1">
    <source>
        <dbReference type="ARBA" id="ARBA00004123"/>
    </source>
</evidence>
<sequence>MTLTSVETPGNSVEGPLLTRLRANVARLLGRSNHRFPGANPGSLSRKHIHELEEEDYLVCEKSDGMRHLLYFTQDNYGNESQYFINRKNEFWAVPRASFFCPAPRERRGFHIDTLVDGELVMEKTASGELVAKYLVFDCLVLDGERLMRWTLDQRLSQLQRGLYDPYRRAFQDPHRRFRPQHFSLELKTMVNSYAVEHIFKKIIPSLAHGNDGLIFTCRNSAYRFGFDPKILKWKPETENSIDFRLRLEFPRTQPDDSSANYCSNLSVLPIFHLLIHAGDKEGDIHFSTMHVEMDEWEAFIAEKTPVNNRIVECYMDEKKRWRYMRFRDDKINANYTSTVDSVIESITDRVTEEDLVKAASNIRKKWIQRADRGRRRQTEGTISRPMREQRWHPEPCHGSSMKYHGNIGWQQGLC</sequence>